<sequence length="522" mass="57140">MMDLSTLTFTKIKDNPKLVDQSFSLYKTSVVPDKASVEVTDALALTQEDIENLTDQGFDEKTIQAVAQAVNEQLSSNANEEEDSDKTDRKSTTEPHLNAKHQTHNIDASNEPNKTLTFEMIDKNIHQTVQKQLEEQQEAQYEAFKQYLAKKNSEQTIDYRQVRINIESGALSTRAFYLLNGLAAIIAGFGLLANSPAVVIGAMLVAMLIGPISGIALGIIDARFALLKKSLLTLLSGGVLIYAIGMILGLLYPEQSQSQEIIARTAPNTMDVMVALAGGTAGAYAMISRNLSVAVVGVAVATALVPPLTASGILLANGKYDLALGALILTLTNILAIQFTNALVLWVAGFRRLDTDAAEDEKVKDSKWQQSLLFIRRNAVSLVLLIGISIYLTLNFQQKLKQQSYEIAVNEIVKQSIANQPNYVVSINYDVADKTAKPSTSDITKPYLIRVLLQGLTPPKYSDIQSMEQKIIALSKARFPSRPPAKLQVRFVPEQVIETTPITKDDVKLDEASLSQIKESNK</sequence>
<name>A0A2D2LYC2_FAUOS</name>
<evidence type="ECO:0000313" key="3">
    <source>
        <dbReference type="EMBL" id="ATR80045.1"/>
    </source>
</evidence>
<feature type="transmembrane region" description="Helical" evidence="2">
    <location>
        <begin position="199"/>
        <end position="220"/>
    </location>
</feature>
<dbReference type="EMBL" id="CP024447">
    <property type="protein sequence ID" value="ATR80045.1"/>
    <property type="molecule type" value="Genomic_DNA"/>
</dbReference>
<dbReference type="PANTHER" id="PTHR20992:SF9">
    <property type="entry name" value="AT15442P-RELATED"/>
    <property type="match status" value="1"/>
</dbReference>
<keyword evidence="3" id="KW-0614">Plasmid</keyword>
<keyword evidence="2" id="KW-0812">Transmembrane</keyword>
<evidence type="ECO:0000256" key="2">
    <source>
        <dbReference type="SAM" id="Phobius"/>
    </source>
</evidence>
<protein>
    <submittedName>
        <fullName evidence="3">DUF389 domain-containing protein</fullName>
    </submittedName>
</protein>
<accession>A0A2D2LYC2</accession>
<organism evidence="3 4">
    <name type="scientific">Faucicola osloensis</name>
    <name type="common">Moraxella osloensis</name>
    <dbReference type="NCBI Taxonomy" id="34062"/>
    <lineage>
        <taxon>Bacteria</taxon>
        <taxon>Pseudomonadati</taxon>
        <taxon>Pseudomonadota</taxon>
        <taxon>Gammaproteobacteria</taxon>
        <taxon>Moraxellales</taxon>
        <taxon>Moraxellaceae</taxon>
        <taxon>Faucicola</taxon>
    </lineage>
</organism>
<keyword evidence="2" id="KW-1133">Transmembrane helix</keyword>
<gene>
    <name evidence="3" type="ORF">NP7_11900</name>
</gene>
<dbReference type="Pfam" id="PF04087">
    <property type="entry name" value="DUF389"/>
    <property type="match status" value="1"/>
</dbReference>
<feature type="transmembrane region" description="Helical" evidence="2">
    <location>
        <begin position="322"/>
        <end position="348"/>
    </location>
</feature>
<feature type="transmembrane region" description="Helical" evidence="2">
    <location>
        <begin position="374"/>
        <end position="394"/>
    </location>
</feature>
<feature type="transmembrane region" description="Helical" evidence="2">
    <location>
        <begin position="294"/>
        <end position="316"/>
    </location>
</feature>
<evidence type="ECO:0000313" key="4">
    <source>
        <dbReference type="Proteomes" id="UP000229340"/>
    </source>
</evidence>
<reference evidence="4" key="1">
    <citation type="submission" date="2017-10" db="EMBL/GenBank/DDBJ databases">
        <title>Complete genome sequence of Moraxella osloensis NP7 isolated from human skin.</title>
        <authorList>
            <person name="Lee K."/>
            <person name="Lim J.Y."/>
            <person name="Hwang I."/>
        </authorList>
    </citation>
    <scope>NUCLEOTIDE SEQUENCE [LARGE SCALE GENOMIC DNA]</scope>
    <source>
        <strain evidence="4">NP7</strain>
        <plasmid evidence="4">pnp7-4</plasmid>
    </source>
</reference>
<geneLocation type="plasmid" evidence="4">
    <name>pnp7-4</name>
</geneLocation>
<dbReference type="InterPro" id="IPR005240">
    <property type="entry name" value="DUF389"/>
</dbReference>
<evidence type="ECO:0000256" key="1">
    <source>
        <dbReference type="SAM" id="MobiDB-lite"/>
    </source>
</evidence>
<dbReference type="AlphaFoldDB" id="A0A2D2LYC2"/>
<feature type="transmembrane region" description="Helical" evidence="2">
    <location>
        <begin position="175"/>
        <end position="193"/>
    </location>
</feature>
<dbReference type="Proteomes" id="UP000229340">
    <property type="component" value="Plasmid pNP7-4"/>
</dbReference>
<proteinExistence type="predicted"/>
<feature type="transmembrane region" description="Helical" evidence="2">
    <location>
        <begin position="232"/>
        <end position="252"/>
    </location>
</feature>
<feature type="transmembrane region" description="Helical" evidence="2">
    <location>
        <begin position="272"/>
        <end position="287"/>
    </location>
</feature>
<keyword evidence="2" id="KW-0472">Membrane</keyword>
<dbReference type="PANTHER" id="PTHR20992">
    <property type="entry name" value="AT15442P-RELATED"/>
    <property type="match status" value="1"/>
</dbReference>
<feature type="region of interest" description="Disordered" evidence="1">
    <location>
        <begin position="72"/>
        <end position="113"/>
    </location>
</feature>